<evidence type="ECO:0000256" key="7">
    <source>
        <dbReference type="PIRSR" id="PIRSR000216-1"/>
    </source>
</evidence>
<comment type="cofactor">
    <cofactor evidence="6">
        <name>[2Fe-2S] cluster</name>
        <dbReference type="ChEBI" id="CHEBI:190135"/>
    </cofactor>
</comment>
<feature type="binding site" evidence="7">
    <location>
        <position position="132"/>
    </location>
    <ligand>
        <name>[2Fe-2S] cluster</name>
        <dbReference type="ChEBI" id="CHEBI:190135"/>
    </ligand>
</feature>
<dbReference type="FunFam" id="3.40.30.10:FF:000015">
    <property type="entry name" value="NADH-quinone oxidoreductase subunit E"/>
    <property type="match status" value="1"/>
</dbReference>
<dbReference type="OrthoDB" id="9807941at2"/>
<dbReference type="InterPro" id="IPR042128">
    <property type="entry name" value="NuoE_dom"/>
</dbReference>
<comment type="similarity">
    <text evidence="1">Belongs to the complex I 24 kDa subunit family.</text>
</comment>
<dbReference type="KEGG" id="aoe:Clos_0928"/>
<feature type="binding site" evidence="7">
    <location>
        <position position="136"/>
    </location>
    <ligand>
        <name>[2Fe-2S] cluster</name>
        <dbReference type="ChEBI" id="CHEBI:190135"/>
    </ligand>
</feature>
<name>A8MEZ6_ALKOO</name>
<evidence type="ECO:0000256" key="4">
    <source>
        <dbReference type="ARBA" id="ARBA00023004"/>
    </source>
</evidence>
<evidence type="ECO:0000313" key="8">
    <source>
        <dbReference type="EMBL" id="ABW18475.1"/>
    </source>
</evidence>
<gene>
    <name evidence="8" type="ordered locus">Clos_0928</name>
</gene>
<keyword evidence="9" id="KW-1185">Reference proteome</keyword>
<dbReference type="EMBL" id="CP000853">
    <property type="protein sequence ID" value="ABW18475.1"/>
    <property type="molecule type" value="Genomic_DNA"/>
</dbReference>
<dbReference type="GO" id="GO:0016491">
    <property type="term" value="F:oxidoreductase activity"/>
    <property type="evidence" value="ECO:0007669"/>
    <property type="project" value="InterPro"/>
</dbReference>
<keyword evidence="5 7" id="KW-0411">Iron-sulfur</keyword>
<dbReference type="STRING" id="350688.Clos_0928"/>
<dbReference type="PANTHER" id="PTHR43342:SF2">
    <property type="entry name" value="POTENTIAL NAD-REDUCING HYDROGENASE SUBUNIT"/>
    <property type="match status" value="1"/>
</dbReference>
<feature type="binding site" evidence="7">
    <location>
        <position position="96"/>
    </location>
    <ligand>
        <name>[2Fe-2S] cluster</name>
        <dbReference type="ChEBI" id="CHEBI:190135"/>
    </ligand>
</feature>
<sequence length="166" mass="18166">MENQNCCCGQQEQTNSTMLKAKEALQDIKGTEGALIPALHKIQSIYGYLPEEALILVSEELDIPITQIYGVASFYSLFSLEPKGQHVISVCLGTACYVKGSQNILERLSSELNIQEGNTTEDGKFTLQATRCIGACGLAPVIMIDEKVYGRLTPSDVPKILSEYTE</sequence>
<dbReference type="Proteomes" id="UP000000269">
    <property type="component" value="Chromosome"/>
</dbReference>
<keyword evidence="2 7" id="KW-0001">2Fe-2S</keyword>
<dbReference type="InterPro" id="IPR028431">
    <property type="entry name" value="NADP_DH_HndA-like"/>
</dbReference>
<reference evidence="9" key="1">
    <citation type="submission" date="2007-10" db="EMBL/GenBank/DDBJ databases">
        <title>Complete genome of Alkaliphilus oremlandii OhILAs.</title>
        <authorList>
            <person name="Copeland A."/>
            <person name="Lucas S."/>
            <person name="Lapidus A."/>
            <person name="Barry K."/>
            <person name="Detter J.C."/>
            <person name="Glavina del Rio T."/>
            <person name="Hammon N."/>
            <person name="Israni S."/>
            <person name="Dalin E."/>
            <person name="Tice H."/>
            <person name="Pitluck S."/>
            <person name="Chain P."/>
            <person name="Malfatti S."/>
            <person name="Shin M."/>
            <person name="Vergez L."/>
            <person name="Schmutz J."/>
            <person name="Larimer F."/>
            <person name="Land M."/>
            <person name="Hauser L."/>
            <person name="Kyrpides N."/>
            <person name="Mikhailova N."/>
            <person name="Stolz J.F."/>
            <person name="Dawson A."/>
            <person name="Fisher E."/>
            <person name="Crable B."/>
            <person name="Perera E."/>
            <person name="Lisak J."/>
            <person name="Ranganathan M."/>
            <person name="Basu P."/>
            <person name="Richardson P."/>
        </authorList>
    </citation>
    <scope>NUCLEOTIDE SEQUENCE [LARGE SCALE GENOMIC DNA]</scope>
    <source>
        <strain evidence="9">OhILAs</strain>
    </source>
</reference>
<dbReference type="Gene3D" id="3.40.30.10">
    <property type="entry name" value="Glutaredoxin"/>
    <property type="match status" value="1"/>
</dbReference>
<dbReference type="PIRSF" id="PIRSF000216">
    <property type="entry name" value="NADH_DH_24kDa"/>
    <property type="match status" value="1"/>
</dbReference>
<comment type="cofactor">
    <cofactor evidence="7">
        <name>[2Fe-2S] cluster</name>
        <dbReference type="ChEBI" id="CHEBI:190135"/>
    </cofactor>
    <text evidence="7">Binds 1 [2Fe-2S] cluster.</text>
</comment>
<evidence type="ECO:0000256" key="3">
    <source>
        <dbReference type="ARBA" id="ARBA00022723"/>
    </source>
</evidence>
<dbReference type="PANTHER" id="PTHR43342">
    <property type="entry name" value="NADH-QUINONE OXIDOREDUCTASE, E SUBUNIT"/>
    <property type="match status" value="1"/>
</dbReference>
<dbReference type="SUPFAM" id="SSF52833">
    <property type="entry name" value="Thioredoxin-like"/>
    <property type="match status" value="1"/>
</dbReference>
<dbReference type="eggNOG" id="COG1905">
    <property type="taxonomic scope" value="Bacteria"/>
</dbReference>
<dbReference type="HOGENOM" id="CLU_054362_2_1_9"/>
<dbReference type="RefSeq" id="WP_012158787.1">
    <property type="nucleotide sequence ID" value="NC_009922.1"/>
</dbReference>
<evidence type="ECO:0000313" key="9">
    <source>
        <dbReference type="Proteomes" id="UP000000269"/>
    </source>
</evidence>
<feature type="binding site" evidence="7">
    <location>
        <position position="91"/>
    </location>
    <ligand>
        <name>[2Fe-2S] cluster</name>
        <dbReference type="ChEBI" id="CHEBI:190135"/>
    </ligand>
</feature>
<proteinExistence type="inferred from homology"/>
<dbReference type="NCBIfam" id="NF005722">
    <property type="entry name" value="PRK07539.1-2"/>
    <property type="match status" value="1"/>
</dbReference>
<evidence type="ECO:0000256" key="5">
    <source>
        <dbReference type="ARBA" id="ARBA00023014"/>
    </source>
</evidence>
<evidence type="ECO:0000256" key="2">
    <source>
        <dbReference type="ARBA" id="ARBA00022714"/>
    </source>
</evidence>
<dbReference type="AlphaFoldDB" id="A8MEZ6"/>
<dbReference type="GO" id="GO:0051537">
    <property type="term" value="F:2 iron, 2 sulfur cluster binding"/>
    <property type="evidence" value="ECO:0007669"/>
    <property type="project" value="UniProtKB-KW"/>
</dbReference>
<dbReference type="InterPro" id="IPR002023">
    <property type="entry name" value="NuoE-like"/>
</dbReference>
<dbReference type="Gene3D" id="1.10.10.1590">
    <property type="entry name" value="NADH-quinone oxidoreductase subunit E"/>
    <property type="match status" value="1"/>
</dbReference>
<keyword evidence="3 7" id="KW-0479">Metal-binding</keyword>
<dbReference type="InterPro" id="IPR036249">
    <property type="entry name" value="Thioredoxin-like_sf"/>
</dbReference>
<evidence type="ECO:0000256" key="6">
    <source>
        <dbReference type="ARBA" id="ARBA00034078"/>
    </source>
</evidence>
<protein>
    <submittedName>
        <fullName evidence="8">NADH dehydrogenase (Ubiquinone) 24 kDa subunit</fullName>
    </submittedName>
</protein>
<dbReference type="CDD" id="cd03064">
    <property type="entry name" value="TRX_Fd_NuoE"/>
    <property type="match status" value="1"/>
</dbReference>
<organism evidence="8 9">
    <name type="scientific">Alkaliphilus oremlandii (strain OhILAs)</name>
    <name type="common">Clostridium oremlandii (strain OhILAs)</name>
    <dbReference type="NCBI Taxonomy" id="350688"/>
    <lineage>
        <taxon>Bacteria</taxon>
        <taxon>Bacillati</taxon>
        <taxon>Bacillota</taxon>
        <taxon>Clostridia</taxon>
        <taxon>Peptostreptococcales</taxon>
        <taxon>Natronincolaceae</taxon>
        <taxon>Alkaliphilus</taxon>
    </lineage>
</organism>
<dbReference type="Pfam" id="PF01257">
    <property type="entry name" value="2Fe-2S_thioredx"/>
    <property type="match status" value="1"/>
</dbReference>
<evidence type="ECO:0000256" key="1">
    <source>
        <dbReference type="ARBA" id="ARBA00010643"/>
    </source>
</evidence>
<accession>A8MEZ6</accession>
<dbReference type="GO" id="GO:0046872">
    <property type="term" value="F:metal ion binding"/>
    <property type="evidence" value="ECO:0007669"/>
    <property type="project" value="UniProtKB-KW"/>
</dbReference>
<keyword evidence="4 7" id="KW-0408">Iron</keyword>
<keyword evidence="8" id="KW-0830">Ubiquinone</keyword>
<dbReference type="InterPro" id="IPR041921">
    <property type="entry name" value="NuoE_N"/>
</dbReference>